<evidence type="ECO:0000313" key="4">
    <source>
        <dbReference type="Proteomes" id="UP001139408"/>
    </source>
</evidence>
<dbReference type="AlphaFoldDB" id="A0A9X2CAW3"/>
<evidence type="ECO:0000313" key="3">
    <source>
        <dbReference type="EMBL" id="MCL1105759.1"/>
    </source>
</evidence>
<feature type="transmembrane region" description="Helical" evidence="2">
    <location>
        <begin position="45"/>
        <end position="68"/>
    </location>
</feature>
<dbReference type="PANTHER" id="PTHR43298">
    <property type="entry name" value="MULTIDRUG RESISTANCE PROTEIN NORM-RELATED"/>
    <property type="match status" value="1"/>
</dbReference>
<keyword evidence="2" id="KW-1133">Transmembrane helix</keyword>
<proteinExistence type="predicted"/>
<dbReference type="GO" id="GO:0042910">
    <property type="term" value="F:xenobiotic transmembrane transporter activity"/>
    <property type="evidence" value="ECO:0007669"/>
    <property type="project" value="InterPro"/>
</dbReference>
<feature type="transmembrane region" description="Helical" evidence="2">
    <location>
        <begin position="353"/>
        <end position="372"/>
    </location>
</feature>
<accession>A0A9X2CAW3</accession>
<dbReference type="InterPro" id="IPR002528">
    <property type="entry name" value="MATE_fam"/>
</dbReference>
<feature type="transmembrane region" description="Helical" evidence="2">
    <location>
        <begin position="318"/>
        <end position="341"/>
    </location>
</feature>
<feature type="transmembrane region" description="Helical" evidence="2">
    <location>
        <begin position="191"/>
        <end position="217"/>
    </location>
</feature>
<sequence length="454" mass="49891">MLSSFISNNYIRKNIALGWPLALNALLMQSMLMIDTLLVSPLGEVSLAAMGIATTIVSFILGIQMALANGTQLVMSRAVGSGSPSKLSNAYWSGMLINLSVAMGFWLLLSWLDQDLIRWLTDNKTLYIEIGAYLDIAKYLVLFTAITQVITAMFNAIGSSKTPFKSYLIELPINAIASYLLIHGFNEWQGLGVIGAAIGSVIAISLRMVFLTACLKYKPELTLSFTSQFSVFVNNMRLHFIEIFPVAANVTMLSIGATIYQLLYSQLSINAYAAITVLMPWIRGGTQFITSWAHASAITISQAIGSKKLDNLTADVDISIIMAVALSVISCALFWGLSFVIADIYPGLDPETYLALTTIAPLYILLPFIRGYNTVHGHILRALGKTTAVFKINFTGQWLISIPLCGGLIFYFDASIFWAFAVMPFEEAVKALPFRHLARKTLKEFDHTQADKLI</sequence>
<gene>
    <name evidence="3" type="ORF">L2749_10865</name>
</gene>
<dbReference type="GO" id="GO:0015297">
    <property type="term" value="F:antiporter activity"/>
    <property type="evidence" value="ECO:0007669"/>
    <property type="project" value="InterPro"/>
</dbReference>
<reference evidence="3" key="1">
    <citation type="submission" date="2022-01" db="EMBL/GenBank/DDBJ databases">
        <title>Whole genome-based taxonomy of the Shewanellaceae.</title>
        <authorList>
            <person name="Martin-Rodriguez A.J."/>
        </authorList>
    </citation>
    <scope>NUCLEOTIDE SEQUENCE</scope>
    <source>
        <strain evidence="3">DSM 23803</strain>
    </source>
</reference>
<dbReference type="InterPro" id="IPR050222">
    <property type="entry name" value="MATE_MdtK"/>
</dbReference>
<keyword evidence="1" id="KW-0813">Transport</keyword>
<dbReference type="PANTHER" id="PTHR43298:SF2">
    <property type="entry name" value="FMN_FAD EXPORTER YEEO-RELATED"/>
    <property type="match status" value="1"/>
</dbReference>
<dbReference type="Pfam" id="PF01554">
    <property type="entry name" value="MatE"/>
    <property type="match status" value="2"/>
</dbReference>
<feature type="transmembrane region" description="Helical" evidence="2">
    <location>
        <begin position="21"/>
        <end position="39"/>
    </location>
</feature>
<dbReference type="GO" id="GO:0005886">
    <property type="term" value="C:plasma membrane"/>
    <property type="evidence" value="ECO:0007669"/>
    <property type="project" value="TreeGrafter"/>
</dbReference>
<feature type="transmembrane region" description="Helical" evidence="2">
    <location>
        <begin position="398"/>
        <end position="420"/>
    </location>
</feature>
<name>A0A9X2CAW3_9GAMM</name>
<dbReference type="Proteomes" id="UP001139408">
    <property type="component" value="Unassembled WGS sequence"/>
</dbReference>
<evidence type="ECO:0000256" key="1">
    <source>
        <dbReference type="ARBA" id="ARBA00022448"/>
    </source>
</evidence>
<feature type="transmembrane region" description="Helical" evidence="2">
    <location>
        <begin position="132"/>
        <end position="155"/>
    </location>
</feature>
<keyword evidence="2" id="KW-0472">Membrane</keyword>
<keyword evidence="4" id="KW-1185">Reference proteome</keyword>
<organism evidence="3 4">
    <name type="scientific">Shewanella algicola</name>
    <dbReference type="NCBI Taxonomy" id="640633"/>
    <lineage>
        <taxon>Bacteria</taxon>
        <taxon>Pseudomonadati</taxon>
        <taxon>Pseudomonadota</taxon>
        <taxon>Gammaproteobacteria</taxon>
        <taxon>Alteromonadales</taxon>
        <taxon>Shewanellaceae</taxon>
        <taxon>Shewanella</taxon>
    </lineage>
</organism>
<evidence type="ECO:0000256" key="2">
    <source>
        <dbReference type="SAM" id="Phobius"/>
    </source>
</evidence>
<keyword evidence="2" id="KW-0812">Transmembrane</keyword>
<dbReference type="RefSeq" id="WP_229780032.1">
    <property type="nucleotide sequence ID" value="NZ_BMQI01000023.1"/>
</dbReference>
<feature type="transmembrane region" description="Helical" evidence="2">
    <location>
        <begin position="238"/>
        <end position="263"/>
    </location>
</feature>
<feature type="transmembrane region" description="Helical" evidence="2">
    <location>
        <begin position="89"/>
        <end position="112"/>
    </location>
</feature>
<dbReference type="EMBL" id="JAKILJ010000022">
    <property type="protein sequence ID" value="MCL1105759.1"/>
    <property type="molecule type" value="Genomic_DNA"/>
</dbReference>
<comment type="caution">
    <text evidence="3">The sequence shown here is derived from an EMBL/GenBank/DDBJ whole genome shotgun (WGS) entry which is preliminary data.</text>
</comment>
<protein>
    <submittedName>
        <fullName evidence="3">MATE family efflux transporter</fullName>
    </submittedName>
</protein>